<name>A0A9W6VEP5_9PSEU</name>
<evidence type="ECO:0000256" key="2">
    <source>
        <dbReference type="ARBA" id="ARBA00022679"/>
    </source>
</evidence>
<feature type="domain" description="Glycosyltransferase subfamily 4-like N-terminal" evidence="4">
    <location>
        <begin position="16"/>
        <end position="172"/>
    </location>
</feature>
<accession>A0A9W6VEP5</accession>
<dbReference type="GO" id="GO:1901137">
    <property type="term" value="P:carbohydrate derivative biosynthetic process"/>
    <property type="evidence" value="ECO:0007669"/>
    <property type="project" value="UniProtKB-ARBA"/>
</dbReference>
<feature type="domain" description="Glycosyl transferase family 1" evidence="3">
    <location>
        <begin position="197"/>
        <end position="355"/>
    </location>
</feature>
<proteinExistence type="predicted"/>
<dbReference type="Proteomes" id="UP001165136">
    <property type="component" value="Unassembled WGS sequence"/>
</dbReference>
<dbReference type="Pfam" id="PF00534">
    <property type="entry name" value="Glycos_transf_1"/>
    <property type="match status" value="1"/>
</dbReference>
<organism evidence="5 6">
    <name type="scientific">Amycolatopsis taiwanensis</name>
    <dbReference type="NCBI Taxonomy" id="342230"/>
    <lineage>
        <taxon>Bacteria</taxon>
        <taxon>Bacillati</taxon>
        <taxon>Actinomycetota</taxon>
        <taxon>Actinomycetes</taxon>
        <taxon>Pseudonocardiales</taxon>
        <taxon>Pseudonocardiaceae</taxon>
        <taxon>Amycolatopsis</taxon>
    </lineage>
</organism>
<gene>
    <name evidence="5" type="ORF">Atai01_06480</name>
</gene>
<sequence length="392" mass="42228">MRFAVVSGSFPPRPDGRARRAAALAGGYTTAGHEVLVLTAECSGAPAEECPGGYRVVRLPAVNAPGPCIGFTAVRASGRHRIFRALHEFRPDALHLHGQFFDLSVAAGSYARRHGVPLLLTIHPRPPNPGFLPSAVLRLLDAMLVKSVLSRTEPRYVVSDKAGRDYCVRRYLADERAVECFPAFDGGWFDFAPARNIRAEQALGDGPLIVSMGHVSRRRDLLPLVEALPAILAAYPQTRVLVAGKVYHDAFARRAEELGVRRAVAVQGVVPRQDVPAYFAAADIVAHDLNGGCGTASLEAMLSGTPTIISVPADNYPGVELRNGVNALLVPPDDSGAVAATVIGLLDDLARAKRIAWRQRELIRRDFTMAAVAAKHLRVLEKLVADNTVRRG</sequence>
<dbReference type="RefSeq" id="WP_285485793.1">
    <property type="nucleotide sequence ID" value="NZ_BSTI01000001.1"/>
</dbReference>
<reference evidence="5" key="1">
    <citation type="submission" date="2023-03" db="EMBL/GenBank/DDBJ databases">
        <title>Amycolatopsis taiwanensis NBRC 103393.</title>
        <authorList>
            <person name="Ichikawa N."/>
            <person name="Sato H."/>
            <person name="Tonouchi N."/>
        </authorList>
    </citation>
    <scope>NUCLEOTIDE SEQUENCE</scope>
    <source>
        <strain evidence="5">NBRC 103393</strain>
    </source>
</reference>
<dbReference type="InterPro" id="IPR050194">
    <property type="entry name" value="Glycosyltransferase_grp1"/>
</dbReference>
<keyword evidence="2" id="KW-0808">Transferase</keyword>
<evidence type="ECO:0000256" key="1">
    <source>
        <dbReference type="ARBA" id="ARBA00022676"/>
    </source>
</evidence>
<dbReference type="SUPFAM" id="SSF53756">
    <property type="entry name" value="UDP-Glycosyltransferase/glycogen phosphorylase"/>
    <property type="match status" value="1"/>
</dbReference>
<evidence type="ECO:0000259" key="4">
    <source>
        <dbReference type="Pfam" id="PF13579"/>
    </source>
</evidence>
<evidence type="ECO:0000313" key="5">
    <source>
        <dbReference type="EMBL" id="GLY64029.1"/>
    </source>
</evidence>
<evidence type="ECO:0000259" key="3">
    <source>
        <dbReference type="Pfam" id="PF00534"/>
    </source>
</evidence>
<dbReference type="CDD" id="cd03801">
    <property type="entry name" value="GT4_PimA-like"/>
    <property type="match status" value="1"/>
</dbReference>
<dbReference type="AlphaFoldDB" id="A0A9W6VEP5"/>
<dbReference type="GO" id="GO:0016758">
    <property type="term" value="F:hexosyltransferase activity"/>
    <property type="evidence" value="ECO:0007669"/>
    <property type="project" value="TreeGrafter"/>
</dbReference>
<keyword evidence="1" id="KW-0328">Glycosyltransferase</keyword>
<dbReference type="PANTHER" id="PTHR45947">
    <property type="entry name" value="SULFOQUINOVOSYL TRANSFERASE SQD2"/>
    <property type="match status" value="1"/>
</dbReference>
<dbReference type="InterPro" id="IPR028098">
    <property type="entry name" value="Glyco_trans_4-like_N"/>
</dbReference>
<protein>
    <submittedName>
        <fullName evidence="5">Glucosyltransferase</fullName>
    </submittedName>
</protein>
<keyword evidence="6" id="KW-1185">Reference proteome</keyword>
<dbReference type="Gene3D" id="3.40.50.2000">
    <property type="entry name" value="Glycogen Phosphorylase B"/>
    <property type="match status" value="2"/>
</dbReference>
<evidence type="ECO:0000313" key="6">
    <source>
        <dbReference type="Proteomes" id="UP001165136"/>
    </source>
</evidence>
<dbReference type="InterPro" id="IPR001296">
    <property type="entry name" value="Glyco_trans_1"/>
</dbReference>
<dbReference type="PANTHER" id="PTHR45947:SF3">
    <property type="entry name" value="SULFOQUINOVOSYL TRANSFERASE SQD2"/>
    <property type="match status" value="1"/>
</dbReference>
<dbReference type="Pfam" id="PF13579">
    <property type="entry name" value="Glyco_trans_4_4"/>
    <property type="match status" value="1"/>
</dbReference>
<comment type="caution">
    <text evidence="5">The sequence shown here is derived from an EMBL/GenBank/DDBJ whole genome shotgun (WGS) entry which is preliminary data.</text>
</comment>
<dbReference type="EMBL" id="BSTI01000001">
    <property type="protein sequence ID" value="GLY64029.1"/>
    <property type="molecule type" value="Genomic_DNA"/>
</dbReference>